<dbReference type="AlphaFoldDB" id="A0A4Q7JDV9"/>
<feature type="transmembrane region" description="Helical" evidence="1">
    <location>
        <begin position="28"/>
        <end position="50"/>
    </location>
</feature>
<evidence type="ECO:0000313" key="3">
    <source>
        <dbReference type="EMBL" id="RZQ66091.1"/>
    </source>
</evidence>
<keyword evidence="1" id="KW-0472">Membrane</keyword>
<dbReference type="GO" id="GO:0004190">
    <property type="term" value="F:aspartic-type endopeptidase activity"/>
    <property type="evidence" value="ECO:0007669"/>
    <property type="project" value="InterPro"/>
</dbReference>
<feature type="transmembrane region" description="Helical" evidence="1">
    <location>
        <begin position="155"/>
        <end position="176"/>
    </location>
</feature>
<dbReference type="InterPro" id="IPR000045">
    <property type="entry name" value="Prepilin_IV_endopep_pep"/>
</dbReference>
<dbReference type="EMBL" id="SFCC01000001">
    <property type="protein sequence ID" value="RZQ66091.1"/>
    <property type="molecule type" value="Genomic_DNA"/>
</dbReference>
<feature type="transmembrane region" description="Helical" evidence="1">
    <location>
        <begin position="57"/>
        <end position="74"/>
    </location>
</feature>
<reference evidence="3 4" key="1">
    <citation type="submission" date="2019-02" db="EMBL/GenBank/DDBJ databases">
        <title>Draft genome sequence of Amycolatopsis sp. 8-3EHSu isolated from roots of Suaeda maritima.</title>
        <authorList>
            <person name="Duangmal K."/>
            <person name="Chantavorakit T."/>
        </authorList>
    </citation>
    <scope>NUCLEOTIDE SEQUENCE [LARGE SCALE GENOMIC DNA]</scope>
    <source>
        <strain evidence="3 4">8-3EHSu</strain>
    </source>
</reference>
<sequence>MFVPLLALTGSAAGFAAARLSRAASPPAVVSECGCALVTGLCWAVFGLCAGDWWPPWWLPVPLLLTALAVPLVAADLRYRRLPNPLTLTAYPVLGVAVGAAALGGGPGLAGRALATAVLFAAAHGVVCLAAPGALGAGDVKLSGSLGGVLGAVGWTAPALAAVLAAVVTLALVGYARLRGLRGWRDGVPHGPGMLGATVLVSSAPGVMPLH</sequence>
<accession>A0A4Q7JDV9</accession>
<organism evidence="3 4">
    <name type="scientific">Amycolatopsis suaedae</name>
    <dbReference type="NCBI Taxonomy" id="2510978"/>
    <lineage>
        <taxon>Bacteria</taxon>
        <taxon>Bacillati</taxon>
        <taxon>Actinomycetota</taxon>
        <taxon>Actinomycetes</taxon>
        <taxon>Pseudonocardiales</taxon>
        <taxon>Pseudonocardiaceae</taxon>
        <taxon>Amycolatopsis</taxon>
    </lineage>
</organism>
<name>A0A4Q7JDV9_9PSEU</name>
<dbReference type="GO" id="GO:0016020">
    <property type="term" value="C:membrane"/>
    <property type="evidence" value="ECO:0007669"/>
    <property type="project" value="InterPro"/>
</dbReference>
<comment type="caution">
    <text evidence="3">The sequence shown here is derived from an EMBL/GenBank/DDBJ whole genome shotgun (WGS) entry which is preliminary data.</text>
</comment>
<protein>
    <submittedName>
        <fullName evidence="3">Prepilin peptidase</fullName>
    </submittedName>
</protein>
<feature type="transmembrane region" description="Helical" evidence="1">
    <location>
        <begin position="86"/>
        <end position="106"/>
    </location>
</feature>
<evidence type="ECO:0000256" key="1">
    <source>
        <dbReference type="SAM" id="Phobius"/>
    </source>
</evidence>
<feature type="domain" description="Prepilin type IV endopeptidase peptidase" evidence="2">
    <location>
        <begin position="64"/>
        <end position="170"/>
    </location>
</feature>
<evidence type="ECO:0000313" key="4">
    <source>
        <dbReference type="Proteomes" id="UP000292003"/>
    </source>
</evidence>
<feature type="transmembrane region" description="Helical" evidence="1">
    <location>
        <begin position="113"/>
        <end position="135"/>
    </location>
</feature>
<keyword evidence="1" id="KW-1133">Transmembrane helix</keyword>
<dbReference type="Proteomes" id="UP000292003">
    <property type="component" value="Unassembled WGS sequence"/>
</dbReference>
<keyword evidence="4" id="KW-1185">Reference proteome</keyword>
<evidence type="ECO:0000259" key="2">
    <source>
        <dbReference type="Pfam" id="PF01478"/>
    </source>
</evidence>
<proteinExistence type="predicted"/>
<dbReference type="Pfam" id="PF01478">
    <property type="entry name" value="Peptidase_A24"/>
    <property type="match status" value="1"/>
</dbReference>
<gene>
    <name evidence="3" type="ORF">EWH70_00495</name>
</gene>
<keyword evidence="1" id="KW-0812">Transmembrane</keyword>
<dbReference type="Gene3D" id="1.20.120.1220">
    <property type="match status" value="1"/>
</dbReference>
<dbReference type="OrthoDB" id="5197713at2"/>